<dbReference type="Gene3D" id="3.20.20.150">
    <property type="entry name" value="Divalent-metal-dependent TIM barrel enzymes"/>
    <property type="match status" value="1"/>
</dbReference>
<dbReference type="SUPFAM" id="SSF51658">
    <property type="entry name" value="Xylose isomerase-like"/>
    <property type="match status" value="1"/>
</dbReference>
<dbReference type="AlphaFoldDB" id="A0A220SXZ4"/>
<dbReference type="InterPro" id="IPR036237">
    <property type="entry name" value="Xyl_isomerase-like_sf"/>
</dbReference>
<feature type="domain" description="Xylose isomerase-like TIM barrel" evidence="1">
    <location>
        <begin position="35"/>
        <end position="247"/>
    </location>
</feature>
<proteinExistence type="predicted"/>
<organism evidence="2">
    <name type="scientific">Halorubrum lacusprofundi</name>
    <dbReference type="NCBI Taxonomy" id="2247"/>
    <lineage>
        <taxon>Archaea</taxon>
        <taxon>Methanobacteriati</taxon>
        <taxon>Methanobacteriota</taxon>
        <taxon>Stenosarchaea group</taxon>
        <taxon>Halobacteria</taxon>
        <taxon>Halobacteriales</taxon>
        <taxon>Haloferacaceae</taxon>
        <taxon>Halorubrum</taxon>
    </lineage>
</organism>
<evidence type="ECO:0000259" key="1">
    <source>
        <dbReference type="Pfam" id="PF01261"/>
    </source>
</evidence>
<dbReference type="OrthoDB" id="372143at2157"/>
<reference evidence="2" key="1">
    <citation type="submission" date="2016-09" db="EMBL/GenBank/DDBJ databases">
        <title>A plasmid goes viral.</title>
        <authorList>
            <person name="Erdmann S."/>
            <person name="Tschitschko B."/>
            <person name="Cavicchioli R."/>
        </authorList>
    </citation>
    <scope>NUCLEOTIDE SEQUENCE</scope>
    <source>
        <strain evidence="2">HLS1</strain>
        <plasmid evidence="2">pR1SE2</plasmid>
    </source>
</reference>
<dbReference type="InterPro" id="IPR013022">
    <property type="entry name" value="Xyl_isomerase-like_TIM-brl"/>
</dbReference>
<keyword evidence="2" id="KW-0614">Plasmid</keyword>
<evidence type="ECO:0000313" key="2">
    <source>
        <dbReference type="EMBL" id="ASK38300.1"/>
    </source>
</evidence>
<dbReference type="PANTHER" id="PTHR12110:SF41">
    <property type="entry name" value="INOSOSE DEHYDRATASE"/>
    <property type="match status" value="1"/>
</dbReference>
<sequence length="252" mass="27129">MSSSSGGSGGQYEIGVQSFTYREFNVPDICSELSGTGVSAIELCDVHVEPDADTDEVESVRNQLADSGVEVCGYGVVSFEDDDEEHIRSTFELVDRLGGDYCSLEFPPDNEGIRNQLLSVADEFDLDLAIHNHGPGATYSTVEEVASVLDTVDDPHLGACVDTGHFFRSGEEPAEVIPRLGDRVLALHLKDFVDEENEAVPGTGQLDLSELLTLLETETSFAQPLVIEYEADAGNPTPAVEQTVAAVRDAME</sequence>
<protein>
    <submittedName>
        <fullName evidence="2">Inosose dehydratase</fullName>
    </submittedName>
</protein>
<dbReference type="InterPro" id="IPR050312">
    <property type="entry name" value="IolE/XylAMocC-like"/>
</dbReference>
<geneLocation type="plasmid" evidence="2">
    <name>pR1SE2</name>
</geneLocation>
<dbReference type="EMBL" id="KX906370">
    <property type="protein sequence ID" value="ASK38300.1"/>
    <property type="molecule type" value="Genomic_DNA"/>
</dbReference>
<name>A0A220SXZ4_9EURY</name>
<dbReference type="PANTHER" id="PTHR12110">
    <property type="entry name" value="HYDROXYPYRUVATE ISOMERASE"/>
    <property type="match status" value="1"/>
</dbReference>
<dbReference type="Pfam" id="PF01261">
    <property type="entry name" value="AP_endonuc_2"/>
    <property type="match status" value="1"/>
</dbReference>
<dbReference type="RefSeq" id="WP_088901346.1">
    <property type="nucleotide sequence ID" value="NZ_JAXGGM010000023.1"/>
</dbReference>
<accession>A0A220SXZ4</accession>